<dbReference type="EMBL" id="BBWV01000001">
    <property type="protein sequence ID" value="GAO41078.1"/>
    <property type="molecule type" value="Genomic_DNA"/>
</dbReference>
<evidence type="ECO:0000313" key="2">
    <source>
        <dbReference type="EMBL" id="GAO41078.1"/>
    </source>
</evidence>
<proteinExistence type="predicted"/>
<dbReference type="SUPFAM" id="SSF55729">
    <property type="entry name" value="Acyl-CoA N-acyltransferases (Nat)"/>
    <property type="match status" value="1"/>
</dbReference>
<evidence type="ECO:0000313" key="3">
    <source>
        <dbReference type="Proteomes" id="UP000033121"/>
    </source>
</evidence>
<dbReference type="AlphaFoldDB" id="A0A0E9MUC2"/>
<name>A0A0E9MUC2_9BACT</name>
<organism evidence="2 3">
    <name type="scientific">Flavihumibacter petaseus NBRC 106054</name>
    <dbReference type="NCBI Taxonomy" id="1220578"/>
    <lineage>
        <taxon>Bacteria</taxon>
        <taxon>Pseudomonadati</taxon>
        <taxon>Bacteroidota</taxon>
        <taxon>Chitinophagia</taxon>
        <taxon>Chitinophagales</taxon>
        <taxon>Chitinophagaceae</taxon>
        <taxon>Flavihumibacter</taxon>
    </lineage>
</organism>
<comment type="caution">
    <text evidence="2">The sequence shown here is derived from an EMBL/GenBank/DDBJ whole genome shotgun (WGS) entry which is preliminary data.</text>
</comment>
<accession>A0A0E9MUC2</accession>
<dbReference type="Pfam" id="PF13480">
    <property type="entry name" value="Acetyltransf_6"/>
    <property type="match status" value="1"/>
</dbReference>
<keyword evidence="3" id="KW-1185">Reference proteome</keyword>
<feature type="domain" description="BioF2-like acetyltransferase" evidence="1">
    <location>
        <begin position="142"/>
        <end position="266"/>
    </location>
</feature>
<dbReference type="Gene3D" id="3.40.630.30">
    <property type="match status" value="1"/>
</dbReference>
<dbReference type="InterPro" id="IPR038740">
    <property type="entry name" value="BioF2-like_GNAT_dom"/>
</dbReference>
<reference evidence="2 3" key="1">
    <citation type="submission" date="2015-04" db="EMBL/GenBank/DDBJ databases">
        <title>Whole genome shotgun sequence of Flavihumibacter petaseus NBRC 106054.</title>
        <authorList>
            <person name="Miyazawa S."/>
            <person name="Hosoyama A."/>
            <person name="Hashimoto M."/>
            <person name="Noguchi M."/>
            <person name="Tsuchikane K."/>
            <person name="Ohji S."/>
            <person name="Yamazoe A."/>
            <person name="Ichikawa N."/>
            <person name="Kimura A."/>
            <person name="Fujita N."/>
        </authorList>
    </citation>
    <scope>NUCLEOTIDE SEQUENCE [LARGE SCALE GENOMIC DNA]</scope>
    <source>
        <strain evidence="2 3">NBRC 106054</strain>
    </source>
</reference>
<dbReference type="Proteomes" id="UP000033121">
    <property type="component" value="Unassembled WGS sequence"/>
</dbReference>
<sequence length="305" mass="34882">MITGNIQYLHRAAIDTARWDAAITAAGNGTLYAESAWLDNFCPHWDALVEGDYEQVMPLPWRKKAGIQYLGYTPFIYAGGVFGNDLNADRLKAFLDAVPPKFRYWDFPLNNGNNYTLPEYPMLLRRNFILPLSPSYTDIEKNYRKQIHRNIHKAKGLRFVVDTAVEVEEVIRLASLRHFNDYFSVKDYNSFLKIYGVRQGEGRAKIYGIRTNQGNLMASAVFFFAAGRAYYLLVGNHPDGKTAGASHFLIDAFIRDHCAQPLVLDFEGSDIDGLAFFYSSFGAFAEYYPTIRLNRLPAWLRWLKP</sequence>
<dbReference type="STRING" id="1220578.FPE01S_01_00900"/>
<gene>
    <name evidence="2" type="ORF">FPE01S_01_00900</name>
</gene>
<dbReference type="InterPro" id="IPR016181">
    <property type="entry name" value="Acyl_CoA_acyltransferase"/>
</dbReference>
<evidence type="ECO:0000259" key="1">
    <source>
        <dbReference type="Pfam" id="PF13480"/>
    </source>
</evidence>
<protein>
    <recommendedName>
        <fullName evidence="1">BioF2-like acetyltransferase domain-containing protein</fullName>
    </recommendedName>
</protein>